<feature type="region of interest" description="Disordered" evidence="5">
    <location>
        <begin position="1328"/>
        <end position="1402"/>
    </location>
</feature>
<dbReference type="GeneID" id="94427903"/>
<dbReference type="InterPro" id="IPR013785">
    <property type="entry name" value="Aldolase_TIM"/>
</dbReference>
<evidence type="ECO:0000256" key="1">
    <source>
        <dbReference type="ARBA" id="ARBA00007240"/>
    </source>
</evidence>
<dbReference type="OrthoDB" id="4664297at2759"/>
<dbReference type="InterPro" id="IPR017853">
    <property type="entry name" value="GH"/>
</dbReference>
<evidence type="ECO:0000256" key="4">
    <source>
        <dbReference type="ARBA" id="ARBA00049426"/>
    </source>
</evidence>
<gene>
    <name evidence="6" type="ORF">CSUI_004501</name>
</gene>
<protein>
    <recommendedName>
        <fullName evidence="2">galactinol--sucrose galactosyltransferase</fullName>
        <ecNumber evidence="2">2.4.1.82</ecNumber>
    </recommendedName>
</protein>
<dbReference type="Proteomes" id="UP000221165">
    <property type="component" value="Unassembled WGS sequence"/>
</dbReference>
<dbReference type="Gene3D" id="3.20.20.70">
    <property type="entry name" value="Aldolase class I"/>
    <property type="match status" value="1"/>
</dbReference>
<dbReference type="VEuPathDB" id="ToxoDB:CSUI_004501"/>
<evidence type="ECO:0000313" key="6">
    <source>
        <dbReference type="EMBL" id="PHJ21651.1"/>
    </source>
</evidence>
<comment type="caution">
    <text evidence="6">The sequence shown here is derived from an EMBL/GenBank/DDBJ whole genome shotgun (WGS) entry which is preliminary data.</text>
</comment>
<comment type="similarity">
    <text evidence="1">Belongs to the glycosyl hydrolases 36 family.</text>
</comment>
<feature type="region of interest" description="Disordered" evidence="5">
    <location>
        <begin position="173"/>
        <end position="198"/>
    </location>
</feature>
<feature type="region of interest" description="Disordered" evidence="5">
    <location>
        <begin position="448"/>
        <end position="470"/>
    </location>
</feature>
<evidence type="ECO:0000256" key="5">
    <source>
        <dbReference type="SAM" id="MobiDB-lite"/>
    </source>
</evidence>
<dbReference type="GO" id="GO:0047274">
    <property type="term" value="F:galactinol-sucrose galactosyltransferase activity"/>
    <property type="evidence" value="ECO:0007669"/>
    <property type="project" value="UniProtKB-EC"/>
</dbReference>
<dbReference type="RefSeq" id="XP_067923331.1">
    <property type="nucleotide sequence ID" value="XM_068064692.1"/>
</dbReference>
<feature type="compositionally biased region" description="Polar residues" evidence="5">
    <location>
        <begin position="298"/>
        <end position="312"/>
    </location>
</feature>
<feature type="compositionally biased region" description="Low complexity" evidence="5">
    <location>
        <begin position="1159"/>
        <end position="1179"/>
    </location>
</feature>
<comment type="catalytic activity">
    <reaction evidence="4">
        <text>alpha-D-galactosyl-(1-&gt;3)-1D-myo-inositol + sucrose = raffinose + myo-inositol</text>
        <dbReference type="Rhea" id="RHEA:20161"/>
        <dbReference type="ChEBI" id="CHEBI:16634"/>
        <dbReference type="ChEBI" id="CHEBI:17268"/>
        <dbReference type="ChEBI" id="CHEBI:17505"/>
        <dbReference type="ChEBI" id="CHEBI:17992"/>
        <dbReference type="EC" id="2.4.1.82"/>
    </reaction>
</comment>
<keyword evidence="3" id="KW-0119">Carbohydrate metabolism</keyword>
<sequence length="1448" mass="158344">MKMDDCDCCHSSSSFLSVSPEPQSCYSSPTAGARRISADWLVHTARFEGPYSSKQFHSRFSSHPPTCLSSSPSPSCNDTSPVCPSETQDDSCNKVKTTGASPRISPRYFSFFSLLSVQWRRAEEQSLPFHTSGTSHAGNDYVHTDDEADRPWECTVPLTVCERLQRRPATACNRKLKCPPQPSSSSSTSLTVSLSSSSPRSSRFKWEICEVKSSNGERTLDFTQLPLSGSPPAVSPPQQEEKKYDKASGASLGKLLCLYSWKLSWTAPVIAECLSSIPSQTLFVLAQARSPCIRKAHSSSSITPSRLGESSVTTSSAHTSLSPSFHSSPSEASHERREGLFLIAPLADLQGRSVSTLSGQQFLHLEGGQLLLQVTTGNSKQVLGKEPVLLLAIHSNLPLPELTRLFSFVVSDLLQGTCIPRDLKLPPVTCERSPLTTTVISTVALSSRSGVSPSSAPLDSSSPFSSSDVSTRCSLCTTATSGELSRHGAYAIKLPVSSHVESSSSSSCRSPLLLSEIGWCSWDAYGKSITADAILQTARLVRPGWVLIDDGWQLSEPYPSYENPTLGNTECVTSLDGIPSIFKDFGNLKGFIRTLNTLLSAPSFPAVSHEANEKAIEEDRKRKDSASYKCKELGRCSISSTDDKKSGSRPGLFQESLRQESFPSRVLLWHCLLGGWKGVSFSLAHALNLPAVREHVLPTFPPGLHVAAAPIDVWKREMSILPVGAFPAFYDAFYSYLSRLGIHGTKVDHQAMAAYVSEGCTDGACAATYTNTSLLSMHLANQKYISRQEKQKGRENLPTASELSTYDDAMSRKELSCTGQSFNLINCMGIGVPNIYLGGASLIVRSSEDHAFHGVGPGCVWLLEEYHTRGRSPSHMRTYSTSFHSSPRYLVIDADSLVATGSELVVSSFSSPVLPVDWDMFRICAWHSRIHAIARVISGGPIYISDRFESLRPPAQGEDKEPWNSRSLRETPWRRILRKLCVPGTDLPIFARCTGIAMPTEDCLFVNPLDTCVGYKVVNTCAAGALVAVFGLHDSGSSSYMAVITIKDVLPFLSDNPCRTGGGDLTGAVEATAYEEYLCTDLEQGWESEGEKINAAVLHPQFGWTVTPVYFMTARLFAVTPIYVTGWRSGALPALPGRFTSAGTHGISMDEVLRLSLIGGRTPSSTPRPPSSVSSSTFGRPDEDNSPSAEGSLDDIQRETLLSPYAPPLVFTAVAPVWAEIQPGEICSGETEAENRCQTAPHMSKDEWSDQGTKPAVDQKTTRDERRGKATREGVNSREAENTAKKLVKGVAFQIHEATRHCSVLVWSDGSRPPYYCGPLALRTAVDRARDRTDGNEQERNELATTTVESHPHLRRVDKAEESNPPTIHDPESRNPHTFSEESNPPTIHDPESRNPHTSNDFSPISFFIEDHPFLPLRPVQTCPHGGVLYELRVNEREQRKHSFHFLW</sequence>
<dbReference type="EMBL" id="MIGC01002115">
    <property type="protein sequence ID" value="PHJ21651.1"/>
    <property type="molecule type" value="Genomic_DNA"/>
</dbReference>
<dbReference type="Pfam" id="PF05691">
    <property type="entry name" value="Raffinose_syn"/>
    <property type="match status" value="2"/>
</dbReference>
<dbReference type="EC" id="2.4.1.82" evidence="2"/>
<feature type="compositionally biased region" description="Low complexity" evidence="5">
    <location>
        <begin position="313"/>
        <end position="331"/>
    </location>
</feature>
<feature type="compositionally biased region" description="Polar residues" evidence="5">
    <location>
        <begin position="1376"/>
        <end position="1386"/>
    </location>
</feature>
<feature type="region of interest" description="Disordered" evidence="5">
    <location>
        <begin position="1232"/>
        <end position="1281"/>
    </location>
</feature>
<proteinExistence type="inferred from homology"/>
<dbReference type="PANTHER" id="PTHR31268:SF32">
    <property type="entry name" value="GALACTINOL--SUCROSE GALACTOSYLTRANSFERASE 2-RELATED"/>
    <property type="match status" value="1"/>
</dbReference>
<feature type="region of interest" description="Disordered" evidence="5">
    <location>
        <begin position="298"/>
        <end position="331"/>
    </location>
</feature>
<organism evidence="6 7">
    <name type="scientific">Cystoisospora suis</name>
    <dbReference type="NCBI Taxonomy" id="483139"/>
    <lineage>
        <taxon>Eukaryota</taxon>
        <taxon>Sar</taxon>
        <taxon>Alveolata</taxon>
        <taxon>Apicomplexa</taxon>
        <taxon>Conoidasida</taxon>
        <taxon>Coccidia</taxon>
        <taxon>Eucoccidiorida</taxon>
        <taxon>Eimeriorina</taxon>
        <taxon>Sarcocystidae</taxon>
        <taxon>Cystoisospora</taxon>
    </lineage>
</organism>
<feature type="compositionally biased region" description="Basic and acidic residues" evidence="5">
    <location>
        <begin position="1328"/>
        <end position="1342"/>
    </location>
</feature>
<keyword evidence="7" id="KW-1185">Reference proteome</keyword>
<feature type="compositionally biased region" description="Low complexity" evidence="5">
    <location>
        <begin position="183"/>
        <end position="198"/>
    </location>
</feature>
<feature type="region of interest" description="Disordered" evidence="5">
    <location>
        <begin position="223"/>
        <end position="246"/>
    </location>
</feature>
<accession>A0A2C6KBC7</accession>
<feature type="compositionally biased region" description="Basic and acidic residues" evidence="5">
    <location>
        <begin position="1260"/>
        <end position="1281"/>
    </location>
</feature>
<evidence type="ECO:0000256" key="2">
    <source>
        <dbReference type="ARBA" id="ARBA00012708"/>
    </source>
</evidence>
<reference evidence="6 7" key="1">
    <citation type="journal article" date="2017" name="Int. J. Parasitol.">
        <title>The genome of the protozoan parasite Cystoisospora suis and a reverse vaccinology approach to identify vaccine candidates.</title>
        <authorList>
            <person name="Palmieri N."/>
            <person name="Shrestha A."/>
            <person name="Ruttkowski B."/>
            <person name="Beck T."/>
            <person name="Vogl C."/>
            <person name="Tomley F."/>
            <person name="Blake D.P."/>
            <person name="Joachim A."/>
        </authorList>
    </citation>
    <scope>NUCLEOTIDE SEQUENCE [LARGE SCALE GENOMIC DNA]</scope>
    <source>
        <strain evidence="6 7">Wien I</strain>
    </source>
</reference>
<evidence type="ECO:0000313" key="7">
    <source>
        <dbReference type="Proteomes" id="UP000221165"/>
    </source>
</evidence>
<feature type="compositionally biased region" description="Basic and acidic residues" evidence="5">
    <location>
        <begin position="1350"/>
        <end position="1362"/>
    </location>
</feature>
<evidence type="ECO:0000256" key="3">
    <source>
        <dbReference type="ARBA" id="ARBA00023277"/>
    </source>
</evidence>
<dbReference type="SUPFAM" id="SSF51445">
    <property type="entry name" value="(Trans)glycosidases"/>
    <property type="match status" value="1"/>
</dbReference>
<dbReference type="PANTHER" id="PTHR31268">
    <property type="match status" value="1"/>
</dbReference>
<feature type="region of interest" description="Disordered" evidence="5">
    <location>
        <begin position="1159"/>
        <end position="1192"/>
    </location>
</feature>
<name>A0A2C6KBC7_9APIC</name>
<dbReference type="InterPro" id="IPR008811">
    <property type="entry name" value="Glycosyl_hydrolases_36"/>
</dbReference>